<evidence type="ECO:0000259" key="2">
    <source>
        <dbReference type="Pfam" id="PF13966"/>
    </source>
</evidence>
<dbReference type="AlphaFoldDB" id="A0A8X7PD93"/>
<dbReference type="InterPro" id="IPR036397">
    <property type="entry name" value="RNaseH_sf"/>
</dbReference>
<dbReference type="InterPro" id="IPR002156">
    <property type="entry name" value="RNaseH_domain"/>
</dbReference>
<keyword evidence="4" id="KW-1185">Reference proteome</keyword>
<dbReference type="PANTHER" id="PTHR47074:SF53">
    <property type="entry name" value="REVERSE TRANSCRIPTASE-LIKE PROTEIN"/>
    <property type="match status" value="1"/>
</dbReference>
<dbReference type="InterPro" id="IPR052929">
    <property type="entry name" value="RNase_H-like_EbsB-rel"/>
</dbReference>
<sequence length="303" mass="34515">MKKKQDVKGEKIRSFMWRAVSGALAVSERLNTHGMHLETVCKLCKQGVESIKHVLFECEIAQEMWSLAGFHQGPSITDNSLIGWLSSYLKLIRAIPWVLWSIWKNRNKVLYADSQDSLASQVTQAGEEARTWNELNNRRWDPPLIGTVKCNIHSNWRNAKLHSGGAFMIRDHRGDVLHHAREAFTFSPDRLTSELRCLEWALQSMKDLGYQDVVVGSDLHDLISAVMRQVNWPRYRAILSRVSTLCLSFPSVAFESKSASSNGIAREIAKSVLRDGRFQTYLAMGGPAWLHQQIFREAKLIHS</sequence>
<dbReference type="EMBL" id="JAAMPC010000017">
    <property type="protein sequence ID" value="KAG2248758.1"/>
    <property type="molecule type" value="Genomic_DNA"/>
</dbReference>
<dbReference type="Pfam" id="PF13966">
    <property type="entry name" value="zf-RVT"/>
    <property type="match status" value="1"/>
</dbReference>
<feature type="domain" description="Reverse transcriptase zinc-binding" evidence="2">
    <location>
        <begin position="10"/>
        <end position="65"/>
    </location>
</feature>
<evidence type="ECO:0008006" key="5">
    <source>
        <dbReference type="Google" id="ProtNLM"/>
    </source>
</evidence>
<evidence type="ECO:0000313" key="3">
    <source>
        <dbReference type="EMBL" id="KAG2248758.1"/>
    </source>
</evidence>
<protein>
    <recommendedName>
        <fullName evidence="5">RNase H type-1 domain-containing protein</fullName>
    </recommendedName>
</protein>
<evidence type="ECO:0000313" key="4">
    <source>
        <dbReference type="Proteomes" id="UP000886595"/>
    </source>
</evidence>
<dbReference type="Gene3D" id="3.30.420.10">
    <property type="entry name" value="Ribonuclease H-like superfamily/Ribonuclease H"/>
    <property type="match status" value="1"/>
</dbReference>
<feature type="domain" description="RNase H type-1" evidence="1">
    <location>
        <begin position="154"/>
        <end position="271"/>
    </location>
</feature>
<proteinExistence type="predicted"/>
<dbReference type="InterPro" id="IPR026960">
    <property type="entry name" value="RVT-Znf"/>
</dbReference>
<dbReference type="Pfam" id="PF13456">
    <property type="entry name" value="RVT_3"/>
    <property type="match status" value="1"/>
</dbReference>
<accession>A0A8X7PD93</accession>
<organism evidence="3 4">
    <name type="scientific">Brassica carinata</name>
    <name type="common">Ethiopian mustard</name>
    <name type="synonym">Abyssinian cabbage</name>
    <dbReference type="NCBI Taxonomy" id="52824"/>
    <lineage>
        <taxon>Eukaryota</taxon>
        <taxon>Viridiplantae</taxon>
        <taxon>Streptophyta</taxon>
        <taxon>Embryophyta</taxon>
        <taxon>Tracheophyta</taxon>
        <taxon>Spermatophyta</taxon>
        <taxon>Magnoliopsida</taxon>
        <taxon>eudicotyledons</taxon>
        <taxon>Gunneridae</taxon>
        <taxon>Pentapetalae</taxon>
        <taxon>rosids</taxon>
        <taxon>malvids</taxon>
        <taxon>Brassicales</taxon>
        <taxon>Brassicaceae</taxon>
        <taxon>Brassiceae</taxon>
        <taxon>Brassica</taxon>
    </lineage>
</organism>
<evidence type="ECO:0000259" key="1">
    <source>
        <dbReference type="Pfam" id="PF13456"/>
    </source>
</evidence>
<dbReference type="GO" id="GO:0003676">
    <property type="term" value="F:nucleic acid binding"/>
    <property type="evidence" value="ECO:0007669"/>
    <property type="project" value="InterPro"/>
</dbReference>
<dbReference type="GO" id="GO:0004523">
    <property type="term" value="F:RNA-DNA hybrid ribonuclease activity"/>
    <property type="evidence" value="ECO:0007669"/>
    <property type="project" value="InterPro"/>
</dbReference>
<dbReference type="Proteomes" id="UP000886595">
    <property type="component" value="Unassembled WGS sequence"/>
</dbReference>
<gene>
    <name evidence="3" type="ORF">Bca52824_088386</name>
</gene>
<reference evidence="3 4" key="1">
    <citation type="submission" date="2020-02" db="EMBL/GenBank/DDBJ databases">
        <authorList>
            <person name="Ma Q."/>
            <person name="Huang Y."/>
            <person name="Song X."/>
            <person name="Pei D."/>
        </authorList>
    </citation>
    <scope>NUCLEOTIDE SEQUENCE [LARGE SCALE GENOMIC DNA]</scope>
    <source>
        <strain evidence="3">Sxm20200214</strain>
        <tissue evidence="3">Leaf</tissue>
    </source>
</reference>
<dbReference type="PANTHER" id="PTHR47074">
    <property type="entry name" value="BNAC02G40300D PROTEIN"/>
    <property type="match status" value="1"/>
</dbReference>
<comment type="caution">
    <text evidence="3">The sequence shown here is derived from an EMBL/GenBank/DDBJ whole genome shotgun (WGS) entry which is preliminary data.</text>
</comment>
<name>A0A8X7PD93_BRACI</name>
<dbReference type="OrthoDB" id="1097030at2759"/>